<evidence type="ECO:0000313" key="1">
    <source>
        <dbReference type="EMBL" id="RDB18860.1"/>
    </source>
</evidence>
<feature type="non-terminal residue" evidence="1">
    <location>
        <position position="1"/>
    </location>
</feature>
<organism evidence="1 2">
    <name type="scientific">Hypsizygus marmoreus</name>
    <name type="common">White beech mushroom</name>
    <name type="synonym">Agaricus marmoreus</name>
    <dbReference type="NCBI Taxonomy" id="39966"/>
    <lineage>
        <taxon>Eukaryota</taxon>
        <taxon>Fungi</taxon>
        <taxon>Dikarya</taxon>
        <taxon>Basidiomycota</taxon>
        <taxon>Agaricomycotina</taxon>
        <taxon>Agaricomycetes</taxon>
        <taxon>Agaricomycetidae</taxon>
        <taxon>Agaricales</taxon>
        <taxon>Tricholomatineae</taxon>
        <taxon>Lyophyllaceae</taxon>
        <taxon>Hypsizygus</taxon>
    </lineage>
</organism>
<evidence type="ECO:0000313" key="2">
    <source>
        <dbReference type="Proteomes" id="UP000076154"/>
    </source>
</evidence>
<dbReference type="Proteomes" id="UP000076154">
    <property type="component" value="Unassembled WGS sequence"/>
</dbReference>
<comment type="caution">
    <text evidence="1">The sequence shown here is derived from an EMBL/GenBank/DDBJ whole genome shotgun (WGS) entry which is preliminary data.</text>
</comment>
<proteinExistence type="predicted"/>
<protein>
    <submittedName>
        <fullName evidence="1">Uncharacterized protein</fullName>
    </submittedName>
</protein>
<dbReference type="InParanoid" id="A0A369JCC9"/>
<dbReference type="EMBL" id="LUEZ02000087">
    <property type="protein sequence ID" value="RDB18860.1"/>
    <property type="molecule type" value="Genomic_DNA"/>
</dbReference>
<gene>
    <name evidence="1" type="ORF">Hypma_014556</name>
</gene>
<accession>A0A369JCC9</accession>
<dbReference type="AlphaFoldDB" id="A0A369JCC9"/>
<name>A0A369JCC9_HYPMA</name>
<reference evidence="1" key="1">
    <citation type="submission" date="2018-04" db="EMBL/GenBank/DDBJ databases">
        <title>Whole genome sequencing of Hypsizygus marmoreus.</title>
        <authorList>
            <person name="Choi I.-G."/>
            <person name="Min B."/>
            <person name="Kim J.-G."/>
            <person name="Kim S."/>
            <person name="Oh Y.-L."/>
            <person name="Kong W.-S."/>
            <person name="Park H."/>
            <person name="Jeong J."/>
            <person name="Song E.-S."/>
        </authorList>
    </citation>
    <scope>NUCLEOTIDE SEQUENCE [LARGE SCALE GENOMIC DNA]</scope>
    <source>
        <strain evidence="1">51987-8</strain>
    </source>
</reference>
<sequence length="155" mass="18261">SRCFKYVIMLSKVRVFSFISTQILTWKYPFRSTNVYRFWPPRRAVTYHRCPGSCTVGVQMLYVLRSDRNVRKHPHLRISQSATYQRFRISYRLLFALIAERWSADLPSRTYDILRSVVLEVSNRLLENVRSSDYTVTANGCPDRAVSRPAQSQFL</sequence>
<keyword evidence="2" id="KW-1185">Reference proteome</keyword>